<dbReference type="InterPro" id="IPR030125">
    <property type="entry name" value="SPIN90/Ldb17"/>
</dbReference>
<comment type="caution">
    <text evidence="3">The sequence shown here is derived from an EMBL/GenBank/DDBJ whole genome shotgun (WGS) entry which is preliminary data.</text>
</comment>
<dbReference type="Pfam" id="PF09431">
    <property type="entry name" value="SPIN90_LRD"/>
    <property type="match status" value="1"/>
</dbReference>
<evidence type="ECO:0000313" key="3">
    <source>
        <dbReference type="EMBL" id="KAF9487856.1"/>
    </source>
</evidence>
<dbReference type="GO" id="GO:0000147">
    <property type="term" value="P:actin cortical patch assembly"/>
    <property type="evidence" value="ECO:0007669"/>
    <property type="project" value="TreeGrafter"/>
</dbReference>
<feature type="compositionally biased region" description="Low complexity" evidence="1">
    <location>
        <begin position="518"/>
        <end position="531"/>
    </location>
</feature>
<feature type="compositionally biased region" description="Polar residues" evidence="1">
    <location>
        <begin position="689"/>
        <end position="700"/>
    </location>
</feature>
<dbReference type="EMBL" id="MU154745">
    <property type="protein sequence ID" value="KAF9487856.1"/>
    <property type="molecule type" value="Genomic_DNA"/>
</dbReference>
<evidence type="ECO:0000259" key="2">
    <source>
        <dbReference type="Pfam" id="PF09431"/>
    </source>
</evidence>
<evidence type="ECO:0000256" key="1">
    <source>
        <dbReference type="SAM" id="MobiDB-lite"/>
    </source>
</evidence>
<dbReference type="Proteomes" id="UP000807025">
    <property type="component" value="Unassembled WGS sequence"/>
</dbReference>
<dbReference type="OrthoDB" id="445362at2759"/>
<feature type="region of interest" description="Disordered" evidence="1">
    <location>
        <begin position="566"/>
        <end position="700"/>
    </location>
</feature>
<dbReference type="GO" id="GO:0030479">
    <property type="term" value="C:actin cortical patch"/>
    <property type="evidence" value="ECO:0007669"/>
    <property type="project" value="TreeGrafter"/>
</dbReference>
<feature type="compositionally biased region" description="Polar residues" evidence="1">
    <location>
        <begin position="473"/>
        <end position="484"/>
    </location>
</feature>
<dbReference type="GO" id="GO:0071933">
    <property type="term" value="F:Arp2/3 complex binding"/>
    <property type="evidence" value="ECO:0007669"/>
    <property type="project" value="TreeGrafter"/>
</dbReference>
<dbReference type="AlphaFoldDB" id="A0A9P5ZI27"/>
<dbReference type="PANTHER" id="PTHR13357">
    <property type="entry name" value="SH3 ADAPTER PROTEIN SPIN90 NCK INTERACTING PROTEIN WITH SH3 DOMAIN"/>
    <property type="match status" value="1"/>
</dbReference>
<organism evidence="3 4">
    <name type="scientific">Pleurotus eryngii</name>
    <name type="common">Boletus of the steppes</name>
    <dbReference type="NCBI Taxonomy" id="5323"/>
    <lineage>
        <taxon>Eukaryota</taxon>
        <taxon>Fungi</taxon>
        <taxon>Dikarya</taxon>
        <taxon>Basidiomycota</taxon>
        <taxon>Agaricomycotina</taxon>
        <taxon>Agaricomycetes</taxon>
        <taxon>Agaricomycetidae</taxon>
        <taxon>Agaricales</taxon>
        <taxon>Pleurotineae</taxon>
        <taxon>Pleurotaceae</taxon>
        <taxon>Pleurotus</taxon>
    </lineage>
</organism>
<name>A0A9P5ZI27_PLEER</name>
<gene>
    <name evidence="3" type="ORF">BDN71DRAFT_1436544</name>
</gene>
<dbReference type="SUPFAM" id="SSF48371">
    <property type="entry name" value="ARM repeat"/>
    <property type="match status" value="1"/>
</dbReference>
<feature type="compositionally biased region" description="Low complexity" evidence="1">
    <location>
        <begin position="485"/>
        <end position="503"/>
    </location>
</feature>
<accession>A0A9P5ZI27</accession>
<protein>
    <recommendedName>
        <fullName evidence="2">SPIN90/Ldb17 leucine-rich domain-containing protein</fullName>
    </recommendedName>
</protein>
<dbReference type="PANTHER" id="PTHR13357:SF1">
    <property type="entry name" value="NCK-INTERACTING PROTEIN WITH SH3 DOMAIN"/>
    <property type="match status" value="1"/>
</dbReference>
<feature type="region of interest" description="Disordered" evidence="1">
    <location>
        <begin position="450"/>
        <end position="531"/>
    </location>
</feature>
<proteinExistence type="predicted"/>
<dbReference type="InterPro" id="IPR018556">
    <property type="entry name" value="SPIN90/Ldb17_LRD"/>
</dbReference>
<feature type="compositionally biased region" description="Polar residues" evidence="1">
    <location>
        <begin position="635"/>
        <end position="653"/>
    </location>
</feature>
<feature type="domain" description="SPIN90/Ldb17 leucine-rich" evidence="2">
    <location>
        <begin position="258"/>
        <end position="413"/>
    </location>
</feature>
<dbReference type="GO" id="GO:0051666">
    <property type="term" value="P:actin cortical patch localization"/>
    <property type="evidence" value="ECO:0007669"/>
    <property type="project" value="TreeGrafter"/>
</dbReference>
<keyword evidence="4" id="KW-1185">Reference proteome</keyword>
<dbReference type="InterPro" id="IPR016024">
    <property type="entry name" value="ARM-type_fold"/>
</dbReference>
<evidence type="ECO:0000313" key="4">
    <source>
        <dbReference type="Proteomes" id="UP000807025"/>
    </source>
</evidence>
<sequence length="700" mass="77309">MARQEAAVAVVTFFRQISAPRRGSDLFAINHLYAHHQRPSMTLTNTSYAPAISLEDEFGIVYLVENAQQFWSELEDLLNFPKDEIPTLSLLDSTLKRYLALCAAYHEQYLQSPLQLEHACQLLLDSELFAFHSERMCEILVEDTRSSTDPHAQFVFFNVLLAFGRRRADFFRSHKRWQPLVPLLMDHVLVEIDPDTEDTYTGSHQTVPIEAKLRSLSARLLYEVCRVQKLSVQDLRIFDDAFIDYLFDLVEQTRDMSDDSFNYSVIKLIVSLNEQFMVASLSAQSSELVDPNADPAQPSTIKNRVLRVLMRRLNSTKTFGENMIFMLNRAERTPEGLCMQLLVLKILYLLFTTHGTSEYFYTNDLCVLVDVFLRELVDLDEESESLRHTYLRVLHPLLTKTQLRFTPYKRPQIMRCLESLISNTSFRDINSTTKRLVERCLGGEWCVQLKSQSPPPQSPSTSSLFSDPGASDGRSSGSEMSTPQGHAHSSSGAGYHGSSGPASKTLKSSKSVEHMHSKSSPALKSPLSSTPSYSIVRPGLENLRRPSNASSISLHGVASAVVSSAAKTNVAQPSRRPGTVDSVMPEHAHHVSHTHRTPRPSSDLLNAPSSGSGTTSLPASPAASQHDTAEDGSRSDSGAASHANGSAVPTTSPVKHRRTAPPPPAPPKRRKPPAVPVGRTNGGAVITAIKSSAPTSPLAR</sequence>
<dbReference type="GO" id="GO:0006897">
    <property type="term" value="P:endocytosis"/>
    <property type="evidence" value="ECO:0007669"/>
    <property type="project" value="TreeGrafter"/>
</dbReference>
<feature type="compositionally biased region" description="Polar residues" evidence="1">
    <location>
        <begin position="599"/>
        <end position="626"/>
    </location>
</feature>
<reference evidence="3" key="1">
    <citation type="submission" date="2020-11" db="EMBL/GenBank/DDBJ databases">
        <authorList>
            <consortium name="DOE Joint Genome Institute"/>
            <person name="Ahrendt S."/>
            <person name="Riley R."/>
            <person name="Andreopoulos W."/>
            <person name="Labutti K."/>
            <person name="Pangilinan J."/>
            <person name="Ruiz-Duenas F.J."/>
            <person name="Barrasa J.M."/>
            <person name="Sanchez-Garcia M."/>
            <person name="Camarero S."/>
            <person name="Miyauchi S."/>
            <person name="Serrano A."/>
            <person name="Linde D."/>
            <person name="Babiker R."/>
            <person name="Drula E."/>
            <person name="Ayuso-Fernandez I."/>
            <person name="Pacheco R."/>
            <person name="Padilla G."/>
            <person name="Ferreira P."/>
            <person name="Barriuso J."/>
            <person name="Kellner H."/>
            <person name="Castanera R."/>
            <person name="Alfaro M."/>
            <person name="Ramirez L."/>
            <person name="Pisabarro A.G."/>
            <person name="Kuo A."/>
            <person name="Tritt A."/>
            <person name="Lipzen A."/>
            <person name="He G."/>
            <person name="Yan M."/>
            <person name="Ng V."/>
            <person name="Cullen D."/>
            <person name="Martin F."/>
            <person name="Rosso M.-N."/>
            <person name="Henrissat B."/>
            <person name="Hibbett D."/>
            <person name="Martinez A.T."/>
            <person name="Grigoriev I.V."/>
        </authorList>
    </citation>
    <scope>NUCLEOTIDE SEQUENCE</scope>
    <source>
        <strain evidence="3">ATCC 90797</strain>
    </source>
</reference>